<dbReference type="Proteomes" id="UP000192932">
    <property type="component" value="Plasmid unnamed5"/>
</dbReference>
<gene>
    <name evidence="2" type="ORF">B7492_33480</name>
</gene>
<keyword evidence="1" id="KW-0812">Transmembrane</keyword>
<feature type="transmembrane region" description="Helical" evidence="1">
    <location>
        <begin position="6"/>
        <end position="24"/>
    </location>
</feature>
<name>A0A1W6AJA3_BACMY</name>
<keyword evidence="2" id="KW-0614">Plasmid</keyword>
<evidence type="ECO:0000313" key="3">
    <source>
        <dbReference type="Proteomes" id="UP000192932"/>
    </source>
</evidence>
<proteinExistence type="predicted"/>
<keyword evidence="1" id="KW-0472">Membrane</keyword>
<geneLocation type="plasmid" evidence="2 3">
    <name>unnamed5</name>
</geneLocation>
<protein>
    <submittedName>
        <fullName evidence="2">Uncharacterized protein</fullName>
    </submittedName>
</protein>
<dbReference type="EMBL" id="CP020748">
    <property type="protein sequence ID" value="ARJ25946.1"/>
    <property type="molecule type" value="Genomic_DNA"/>
</dbReference>
<keyword evidence="1" id="KW-1133">Transmembrane helix</keyword>
<evidence type="ECO:0000256" key="1">
    <source>
        <dbReference type="SAM" id="Phobius"/>
    </source>
</evidence>
<reference evidence="2 3" key="1">
    <citation type="submission" date="2017-04" db="EMBL/GenBank/DDBJ databases">
        <title>The Characteristic of a Fine Plant Growth-Promoting Rhizobacteria Bacillus mycoides Gnyt1 and its Whole Genome Sequencing Analysis.</title>
        <authorList>
            <person name="Li J.H."/>
            <person name="Yao T."/>
        </authorList>
    </citation>
    <scope>NUCLEOTIDE SEQUENCE [LARGE SCALE GENOMIC DNA]</scope>
    <source>
        <strain evidence="2 3">Gnyt1</strain>
        <plasmid evidence="3">Plasmid unnamed5</plasmid>
    </source>
</reference>
<evidence type="ECO:0000313" key="2">
    <source>
        <dbReference type="EMBL" id="ARJ25946.1"/>
    </source>
</evidence>
<dbReference type="AlphaFoldDB" id="A0A1W6AJA3"/>
<organism evidence="2 3">
    <name type="scientific">Bacillus mycoides</name>
    <dbReference type="NCBI Taxonomy" id="1405"/>
    <lineage>
        <taxon>Bacteria</taxon>
        <taxon>Bacillati</taxon>
        <taxon>Bacillota</taxon>
        <taxon>Bacilli</taxon>
        <taxon>Bacillales</taxon>
        <taxon>Bacillaceae</taxon>
        <taxon>Bacillus</taxon>
        <taxon>Bacillus cereus group</taxon>
    </lineage>
</organism>
<sequence>MDYNYLIYICLAISLILMIIGIVYTRTKSTSHFGAIDIFISVGSILSLILAGLLIYYNIAEINSENTAKIKQFKEVVKYNESKRNDLLSDTFGLPTEKMLIEEQSNYYKVTTNTGIYKITFDYNSEKQITKIKENIQITSTTPK</sequence>
<feature type="transmembrane region" description="Helical" evidence="1">
    <location>
        <begin position="36"/>
        <end position="57"/>
    </location>
</feature>
<accession>A0A1W6AJA3</accession>